<dbReference type="Proteomes" id="UP001487740">
    <property type="component" value="Unassembled WGS sequence"/>
</dbReference>
<comment type="caution">
    <text evidence="2">The sequence shown here is derived from an EMBL/GenBank/DDBJ whole genome shotgun (WGS) entry which is preliminary data.</text>
</comment>
<name>A0AAW0UYZ0_SCYPA</name>
<reference evidence="2 3" key="1">
    <citation type="submission" date="2023-03" db="EMBL/GenBank/DDBJ databases">
        <title>High-quality genome of Scylla paramamosain provides insights in environmental adaptation.</title>
        <authorList>
            <person name="Zhang L."/>
        </authorList>
    </citation>
    <scope>NUCLEOTIDE SEQUENCE [LARGE SCALE GENOMIC DNA]</scope>
    <source>
        <strain evidence="2">LZ_2023a</strain>
        <tissue evidence="2">Muscle</tissue>
    </source>
</reference>
<feature type="compositionally biased region" description="Low complexity" evidence="1">
    <location>
        <begin position="103"/>
        <end position="118"/>
    </location>
</feature>
<dbReference type="AlphaFoldDB" id="A0AAW0UYZ0"/>
<evidence type="ECO:0000313" key="3">
    <source>
        <dbReference type="Proteomes" id="UP001487740"/>
    </source>
</evidence>
<evidence type="ECO:0000256" key="1">
    <source>
        <dbReference type="SAM" id="MobiDB-lite"/>
    </source>
</evidence>
<keyword evidence="3" id="KW-1185">Reference proteome</keyword>
<evidence type="ECO:0000313" key="2">
    <source>
        <dbReference type="EMBL" id="KAK8405136.1"/>
    </source>
</evidence>
<feature type="region of interest" description="Disordered" evidence="1">
    <location>
        <begin position="73"/>
        <end position="135"/>
    </location>
</feature>
<evidence type="ECO:0008006" key="4">
    <source>
        <dbReference type="Google" id="ProtNLM"/>
    </source>
</evidence>
<accession>A0AAW0UYZ0</accession>
<dbReference type="EMBL" id="JARAKH010000003">
    <property type="protein sequence ID" value="KAK8405136.1"/>
    <property type="molecule type" value="Genomic_DNA"/>
</dbReference>
<sequence length="183" mass="19051">MSSVFFLNIVLFEKRKKRSINGAAHTAIHKKCVGVAGRSSALERMPMMMARPCFVALLCVALWCGVVFGQEGTSAADPKQDPTPDSGATPAQSPKQMADAGASTTTTTTTTTTSKTTTEGTNAAGGDGTHSYTTQCLNKPAGRKTTFCTEEASSSTDENGAATLSVSLSSMMIATLLAKVYAH</sequence>
<proteinExistence type="predicted"/>
<protein>
    <recommendedName>
        <fullName evidence="4">Mucin TcMUCII</fullName>
    </recommendedName>
</protein>
<organism evidence="2 3">
    <name type="scientific">Scylla paramamosain</name>
    <name type="common">Mud crab</name>
    <dbReference type="NCBI Taxonomy" id="85552"/>
    <lineage>
        <taxon>Eukaryota</taxon>
        <taxon>Metazoa</taxon>
        <taxon>Ecdysozoa</taxon>
        <taxon>Arthropoda</taxon>
        <taxon>Crustacea</taxon>
        <taxon>Multicrustacea</taxon>
        <taxon>Malacostraca</taxon>
        <taxon>Eumalacostraca</taxon>
        <taxon>Eucarida</taxon>
        <taxon>Decapoda</taxon>
        <taxon>Pleocyemata</taxon>
        <taxon>Brachyura</taxon>
        <taxon>Eubrachyura</taxon>
        <taxon>Portunoidea</taxon>
        <taxon>Portunidae</taxon>
        <taxon>Portuninae</taxon>
        <taxon>Scylla</taxon>
    </lineage>
</organism>
<gene>
    <name evidence="2" type="ORF">O3P69_001607</name>
</gene>